<dbReference type="PROSITE" id="PS51819">
    <property type="entry name" value="VOC"/>
    <property type="match status" value="1"/>
</dbReference>
<dbReference type="HOGENOM" id="CLU_140387_0_0_5"/>
<dbReference type="Gene3D" id="3.10.180.10">
    <property type="entry name" value="2,3-Dihydroxybiphenyl 1,2-Dioxygenase, domain 1"/>
    <property type="match status" value="1"/>
</dbReference>
<dbReference type="PANTHER" id="PTHR39175:SF1">
    <property type="entry name" value="FAMILY PROTEIN, PUTATIVE (AFU_ORTHOLOGUE AFUA_3G15060)-RELATED"/>
    <property type="match status" value="1"/>
</dbReference>
<name>I4Z225_9HYPH</name>
<dbReference type="Pfam" id="PF00903">
    <property type="entry name" value="Glyoxalase"/>
    <property type="match status" value="1"/>
</dbReference>
<dbReference type="InterPro" id="IPR029068">
    <property type="entry name" value="Glyas_Bleomycin-R_OHBP_Dase"/>
</dbReference>
<dbReference type="GO" id="GO:0051213">
    <property type="term" value="F:dioxygenase activity"/>
    <property type="evidence" value="ECO:0007669"/>
    <property type="project" value="UniProtKB-KW"/>
</dbReference>
<dbReference type="EMBL" id="JH660639">
    <property type="protein sequence ID" value="EIM30267.1"/>
    <property type="molecule type" value="Genomic_DNA"/>
</dbReference>
<dbReference type="PATRIC" id="fig|864069.3.peg.1188"/>
<keyword evidence="3" id="KW-1185">Reference proteome</keyword>
<dbReference type="SUPFAM" id="SSF54593">
    <property type="entry name" value="Glyoxalase/Bleomycin resistance protein/Dihydroxybiphenyl dioxygenase"/>
    <property type="match status" value="1"/>
</dbReference>
<reference evidence="2 3" key="1">
    <citation type="submission" date="2012-02" db="EMBL/GenBank/DDBJ databases">
        <title>Improved High-Quality Draft sequence of Microvirga sp. WSM3557.</title>
        <authorList>
            <consortium name="US DOE Joint Genome Institute"/>
            <person name="Lucas S."/>
            <person name="Han J."/>
            <person name="Lapidus A."/>
            <person name="Cheng J.-F."/>
            <person name="Goodwin L."/>
            <person name="Pitluck S."/>
            <person name="Peters L."/>
            <person name="Zhang X."/>
            <person name="Detter J.C."/>
            <person name="Han C."/>
            <person name="Tapia R."/>
            <person name="Land M."/>
            <person name="Hauser L."/>
            <person name="Kyrpides N."/>
            <person name="Ivanova N."/>
            <person name="Pagani I."/>
            <person name="Brau L."/>
            <person name="Yates R."/>
            <person name="O'Hara G."/>
            <person name="Rui T."/>
            <person name="Howieson J."/>
            <person name="Reeve W."/>
            <person name="Woyke T."/>
        </authorList>
    </citation>
    <scope>NUCLEOTIDE SEQUENCE [LARGE SCALE GENOMIC DNA]</scope>
    <source>
        <strain evidence="2 3">WSM3557</strain>
    </source>
</reference>
<accession>I4Z225</accession>
<evidence type="ECO:0000313" key="2">
    <source>
        <dbReference type="EMBL" id="EIM30267.1"/>
    </source>
</evidence>
<sequence length="125" mass="14033">MGNRMHIVGMDHVQLAMPAGREDDARAFYDHLLGIPAVAKPLHLAARGGCWFESGSVKVHLGVEEPFAPAKKAHPAFIVRDLNALSRRLEEAGYELKEDQPLEGFERRYVSDPFGNRIELMQPNR</sequence>
<evidence type="ECO:0000259" key="1">
    <source>
        <dbReference type="PROSITE" id="PS51819"/>
    </source>
</evidence>
<feature type="domain" description="VOC" evidence="1">
    <location>
        <begin position="9"/>
        <end position="123"/>
    </location>
</feature>
<keyword evidence="2" id="KW-0223">Dioxygenase</keyword>
<dbReference type="STRING" id="864069.MicloDRAFT_00010720"/>
<dbReference type="eggNOG" id="COG0346">
    <property type="taxonomic scope" value="Bacteria"/>
</dbReference>
<keyword evidence="2" id="KW-0560">Oxidoreductase</keyword>
<protein>
    <submittedName>
        <fullName evidence="2">Glyoxalase/Bleomycin resistance protein/Dioxygenase superfamily</fullName>
    </submittedName>
</protein>
<proteinExistence type="predicted"/>
<dbReference type="InterPro" id="IPR004360">
    <property type="entry name" value="Glyas_Fos-R_dOase_dom"/>
</dbReference>
<gene>
    <name evidence="2" type="ORF">MicloDRAFT_00010720</name>
</gene>
<dbReference type="Proteomes" id="UP000003947">
    <property type="component" value="Unassembled WGS sequence"/>
</dbReference>
<dbReference type="PANTHER" id="PTHR39175">
    <property type="entry name" value="FAMILY PROTEIN, PUTATIVE (AFU_ORTHOLOGUE AFUA_3G15060)-RELATED"/>
    <property type="match status" value="1"/>
</dbReference>
<evidence type="ECO:0000313" key="3">
    <source>
        <dbReference type="Proteomes" id="UP000003947"/>
    </source>
</evidence>
<dbReference type="AlphaFoldDB" id="I4Z225"/>
<dbReference type="InterPro" id="IPR037523">
    <property type="entry name" value="VOC_core"/>
</dbReference>
<organism evidence="2 3">
    <name type="scientific">Microvirga lotononidis</name>
    <dbReference type="NCBI Taxonomy" id="864069"/>
    <lineage>
        <taxon>Bacteria</taxon>
        <taxon>Pseudomonadati</taxon>
        <taxon>Pseudomonadota</taxon>
        <taxon>Alphaproteobacteria</taxon>
        <taxon>Hyphomicrobiales</taxon>
        <taxon>Methylobacteriaceae</taxon>
        <taxon>Microvirga</taxon>
    </lineage>
</organism>